<accession>A0A285B6I9</accession>
<evidence type="ECO:0000256" key="1">
    <source>
        <dbReference type="PROSITE-ProRule" id="PRU00325"/>
    </source>
</evidence>
<feature type="domain" description="SWIM-type" evidence="2">
    <location>
        <begin position="56"/>
        <end position="90"/>
    </location>
</feature>
<dbReference type="Proteomes" id="UP000220639">
    <property type="component" value="Unassembled WGS sequence"/>
</dbReference>
<dbReference type="AlphaFoldDB" id="A0A285B6I9"/>
<keyword evidence="1" id="KW-0479">Metal-binding</keyword>
<evidence type="ECO:0000313" key="3">
    <source>
        <dbReference type="EMBL" id="SNU36577.1"/>
    </source>
</evidence>
<dbReference type="RefSeq" id="WP_098140954.1">
    <property type="nucleotide sequence ID" value="NZ_CBCSJA010000006.1"/>
</dbReference>
<protein>
    <recommendedName>
        <fullName evidence="2">SWIM-type domain-containing protein</fullName>
    </recommendedName>
</protein>
<dbReference type="GO" id="GO:0008270">
    <property type="term" value="F:zinc ion binding"/>
    <property type="evidence" value="ECO:0007669"/>
    <property type="project" value="UniProtKB-KW"/>
</dbReference>
<dbReference type="PROSITE" id="PS50966">
    <property type="entry name" value="ZF_SWIM"/>
    <property type="match status" value="2"/>
</dbReference>
<proteinExistence type="predicted"/>
<dbReference type="InterPro" id="IPR007527">
    <property type="entry name" value="Znf_SWIM"/>
</dbReference>
<name>A0A285B6I9_9ENTR</name>
<organism evidence="3 4">
    <name type="scientific">Klebsiella grimontii</name>
    <dbReference type="NCBI Taxonomy" id="2058152"/>
    <lineage>
        <taxon>Bacteria</taxon>
        <taxon>Pseudomonadati</taxon>
        <taxon>Pseudomonadota</taxon>
        <taxon>Gammaproteobacteria</taxon>
        <taxon>Enterobacterales</taxon>
        <taxon>Enterobacteriaceae</taxon>
        <taxon>Klebsiella/Raoultella group</taxon>
        <taxon>Klebsiella</taxon>
    </lineage>
</organism>
<dbReference type="Pfam" id="PF04434">
    <property type="entry name" value="SWIM"/>
    <property type="match status" value="2"/>
</dbReference>
<reference evidence="4" key="1">
    <citation type="submission" date="2017-08" db="EMBL/GenBank/DDBJ databases">
        <authorList>
            <person name="Brisse S."/>
        </authorList>
    </citation>
    <scope>NUCLEOTIDE SEQUENCE [LARGE SCALE GENOMIC DNA]</scope>
    <source>
        <strain evidence="4">06D021</strain>
    </source>
</reference>
<evidence type="ECO:0000313" key="4">
    <source>
        <dbReference type="Proteomes" id="UP000220639"/>
    </source>
</evidence>
<evidence type="ECO:0000259" key="2">
    <source>
        <dbReference type="PROSITE" id="PS50966"/>
    </source>
</evidence>
<keyword evidence="1" id="KW-0862">Zinc</keyword>
<gene>
    <name evidence="3" type="primary">yehQ</name>
    <name evidence="3" type="ORF">KOSB73_290064</name>
</gene>
<keyword evidence="1" id="KW-0863">Zinc-finger</keyword>
<feature type="domain" description="SWIM-type" evidence="2">
    <location>
        <begin position="156"/>
        <end position="190"/>
    </location>
</feature>
<sequence>MMPLRPELLELTPQALTALSNAGFVKRAQKELDNGNIPALEQDEAGTLTAVFRDGTRTRLEKDRALKESSCTCGASGMCRHRVMLILSYQRANAGHAAPEGEPNADERWHPGLWQEELATLPESILKRAQQLADKGLTVELFCRPNETPSAKLPMSDVRFYSRSSIRFARCDCIEGSLCEHIALAVQAFTDAEAQQPGFTHLVWQTRSRRVAARGGPFATPEGEACRQSLRQLSQLLWQNGVSQPPISFEAAFTRAQRAAHAANWRWVIGALAELREGVDACQQRASHYVPEQLLAQLAGLNARLESADRMAQLADAGQTPPLPWRTVVGQGIAGEAQLDHLRLISLGMRGWQDNQQYGLRLWFSDPDTGSILHLSHRWPLAERAQNPLWQRRLFTFQAGILAGGQIITRSARRTAGGELLLGARQRLSSSLPLTEDAWLLLSAPLRQPGAAALREYLRQRPPTWVRPLNQVDNLFILPVEACLAVGWDAARQTLDAQVLSGVGENNVLYLSLPASASAPYAVERMAALLRQEDDPVVMVSGLVSFHHGQLSLEPLVMMTRTRAWALNAEPLPVAPLPVGDVLPPRSPALSLLQRARTLLIQIAHNGLRYQQKSLFREAATLGGESTNQGFSHLARLLQQLGESETATAEDTLSAIAQLCIQLEMMID</sequence>
<dbReference type="EMBL" id="FZTC01000022">
    <property type="protein sequence ID" value="SNU36577.1"/>
    <property type="molecule type" value="Genomic_DNA"/>
</dbReference>